<proteinExistence type="predicted"/>
<feature type="compositionally biased region" description="Polar residues" evidence="1">
    <location>
        <begin position="239"/>
        <end position="248"/>
    </location>
</feature>
<dbReference type="EMBL" id="OVEO01000018">
    <property type="protein sequence ID" value="SPR01632.1"/>
    <property type="molecule type" value="Genomic_DNA"/>
</dbReference>
<feature type="compositionally biased region" description="Basic and acidic residues" evidence="1">
    <location>
        <begin position="336"/>
        <end position="359"/>
    </location>
</feature>
<feature type="compositionally biased region" description="Low complexity" evidence="1">
    <location>
        <begin position="227"/>
        <end position="238"/>
    </location>
</feature>
<feature type="region of interest" description="Disordered" evidence="1">
    <location>
        <begin position="187"/>
        <end position="248"/>
    </location>
</feature>
<dbReference type="Proteomes" id="UP000290189">
    <property type="component" value="Unassembled WGS sequence"/>
</dbReference>
<name>A0A3P3YN21_PLABS</name>
<organism evidence="2 3">
    <name type="scientific">Plasmodiophora brassicae</name>
    <name type="common">Clubroot disease agent</name>
    <dbReference type="NCBI Taxonomy" id="37360"/>
    <lineage>
        <taxon>Eukaryota</taxon>
        <taxon>Sar</taxon>
        <taxon>Rhizaria</taxon>
        <taxon>Endomyxa</taxon>
        <taxon>Phytomyxea</taxon>
        <taxon>Plasmodiophorida</taxon>
        <taxon>Plasmodiophoridae</taxon>
        <taxon>Plasmodiophora</taxon>
    </lineage>
</organism>
<evidence type="ECO:0000313" key="2">
    <source>
        <dbReference type="EMBL" id="SPR01632.1"/>
    </source>
</evidence>
<gene>
    <name evidence="2" type="ORF">PLBR_LOCUS8847</name>
</gene>
<evidence type="ECO:0000313" key="3">
    <source>
        <dbReference type="Proteomes" id="UP000290189"/>
    </source>
</evidence>
<sequence>MSSARWTLIPHRWAIRCRPGPRPSCRPLASRNSSGCRRRRARRWRPALSHWSRRALSSNAGWPEHSPTSATGSACATRSGRGTRRGRCRTRMATPGLIQCANAVAMMTSSGTRCGEVERERQGCCGEVARRRARDPWGAETVVEAPRRSFLVWETGLLVARRVHDPAAPHGLGRARSVTPTVCGWRGTRTVGDRKGPAKGSNPRLHLTSRGRQVRESVCGAYPAGRTNNTQTTKTTKTSIPYSNTPNCTLSTTYGPTSTSPHRTQQNAINTHTEAPMRKGKQRSHHKNYQNTEHPCAIYDNALTAHSPPLGEPAAESEAHPPTPTLTAGGAYLGRTMDHDPRTGDRMEILDTEHAEHRLATKRSRTNEPLPMPNERNVARPKWKAAKAGTDVATLERIWSTPPTSTDEDDYHDTAAVIPHTPTSAKGLIAMLHQRLPGLQHFNLTSNISKGKRPNEFLLHGLKKGQYRAIQGAAQAIGAECRPGQSHHRQIIIYNCSVHDIDDILSIGYPGQPVPYNIAQTNSGNHAIASFATKEEADTVAKAKKIRAGKMQWRIKQCRSNTSIVCRTCKSIECRDPACEKLRCGYGCSAPHATKKCPLTETEKQSKLTFCVTCSANTHFYTRCPHRSKTINEF</sequence>
<protein>
    <submittedName>
        <fullName evidence="2">Uncharacterized protein</fullName>
    </submittedName>
</protein>
<geneLocation type="mitochondrion" evidence="2"/>
<keyword evidence="2" id="KW-0496">Mitochondrion</keyword>
<feature type="compositionally biased region" description="Polar residues" evidence="1">
    <location>
        <begin position="57"/>
        <end position="76"/>
    </location>
</feature>
<evidence type="ECO:0000256" key="1">
    <source>
        <dbReference type="SAM" id="MobiDB-lite"/>
    </source>
</evidence>
<feature type="region of interest" description="Disordered" evidence="1">
    <location>
        <begin position="57"/>
        <end position="87"/>
    </location>
</feature>
<dbReference type="AlphaFoldDB" id="A0A3P3YN21"/>
<feature type="region of interest" description="Disordered" evidence="1">
    <location>
        <begin position="303"/>
        <end position="382"/>
    </location>
</feature>
<accession>A0A3P3YN21</accession>
<reference evidence="2 3" key="1">
    <citation type="submission" date="2018-03" db="EMBL/GenBank/DDBJ databases">
        <authorList>
            <person name="Fogelqvist J."/>
        </authorList>
    </citation>
    <scope>NUCLEOTIDE SEQUENCE [LARGE SCALE GENOMIC DNA]</scope>
</reference>